<evidence type="ECO:0000313" key="5">
    <source>
        <dbReference type="Proteomes" id="UP001595387"/>
    </source>
</evidence>
<dbReference type="EMBL" id="JBHRRZ010000001">
    <property type="protein sequence ID" value="MFC2946887.1"/>
    <property type="molecule type" value="Genomic_DNA"/>
</dbReference>
<organism evidence="4 5">
    <name type="scientific">Virgibacillus sediminis</name>
    <dbReference type="NCBI Taxonomy" id="202260"/>
    <lineage>
        <taxon>Bacteria</taxon>
        <taxon>Bacillati</taxon>
        <taxon>Bacillota</taxon>
        <taxon>Bacilli</taxon>
        <taxon>Bacillales</taxon>
        <taxon>Bacillaceae</taxon>
        <taxon>Virgibacillus</taxon>
    </lineage>
</organism>
<dbReference type="NCBIfam" id="NF002869">
    <property type="entry name" value="PRK03187.1"/>
    <property type="match status" value="1"/>
</dbReference>
<gene>
    <name evidence="4" type="ORF">ACFODW_00710</name>
</gene>
<evidence type="ECO:0000313" key="4">
    <source>
        <dbReference type="EMBL" id="MFC2946887.1"/>
    </source>
</evidence>
<dbReference type="EC" id="2.3.2.13" evidence="4"/>
<keyword evidence="5" id="KW-1185">Reference proteome</keyword>
<evidence type="ECO:0000256" key="1">
    <source>
        <dbReference type="ARBA" id="ARBA00022679"/>
    </source>
</evidence>
<keyword evidence="3 4" id="KW-0012">Acyltransferase</keyword>
<reference evidence="5" key="1">
    <citation type="journal article" date="2019" name="Int. J. Syst. Evol. Microbiol.">
        <title>The Global Catalogue of Microorganisms (GCM) 10K type strain sequencing project: providing services to taxonomists for standard genome sequencing and annotation.</title>
        <authorList>
            <consortium name="The Broad Institute Genomics Platform"/>
            <consortium name="The Broad Institute Genome Sequencing Center for Infectious Disease"/>
            <person name="Wu L."/>
            <person name="Ma J."/>
        </authorList>
    </citation>
    <scope>NUCLEOTIDE SEQUENCE [LARGE SCALE GENOMIC DNA]</scope>
    <source>
        <strain evidence="5">KCTC 13193</strain>
    </source>
</reference>
<keyword evidence="1 4" id="KW-0808">Transferase</keyword>
<evidence type="ECO:0000256" key="2">
    <source>
        <dbReference type="ARBA" id="ARBA00022969"/>
    </source>
</evidence>
<dbReference type="GO" id="GO:0003810">
    <property type="term" value="F:protein-glutamine gamma-glutamyltransferase activity"/>
    <property type="evidence" value="ECO:0007669"/>
    <property type="project" value="UniProtKB-EC"/>
</dbReference>
<dbReference type="Pfam" id="PF20085">
    <property type="entry name" value="TGL"/>
    <property type="match status" value="1"/>
</dbReference>
<dbReference type="InterPro" id="IPR020916">
    <property type="entry name" value="Gln_gamma-glutamylTfrase_bac"/>
</dbReference>
<proteinExistence type="inferred from homology"/>
<dbReference type="Proteomes" id="UP001595387">
    <property type="component" value="Unassembled WGS sequence"/>
</dbReference>
<dbReference type="HAMAP" id="MF_00727">
    <property type="entry name" value="Tgl"/>
    <property type="match status" value="1"/>
</dbReference>
<dbReference type="RefSeq" id="WP_390301400.1">
    <property type="nucleotide sequence ID" value="NZ_JBHRRZ010000001.1"/>
</dbReference>
<accession>A0ABV7A1E1</accession>
<sequence length="280" mass="32660">MIQLQGMDAPASDTWTSDAIERTIYRQMQGHPIIYSYQTMNGLRFELQLRKNIIESAKAMNNSDAQFETFRNSRCNPEYWHRTSVGGFRLRQDVRPSDAIEDIYRNGSLYGFECATAILIIYYRAVLAAIGERLFNQLFQNLYLYSWHFDSDLGIQRINTNFTLPGDVVYFNNPDFHPETDWWRGENAVVLEDGTFFGHGIGIKSGEQIIQSLNQHRRPGSTRSAYMMPFVTRPSFKHLSQFSMPSREFVAYKPQYKVVHHNQASISFNGYLIYLNNMYY</sequence>
<name>A0ABV7A1E1_9BACI</name>
<comment type="caution">
    <text evidence="4">The sequence shown here is derived from an EMBL/GenBank/DDBJ whole genome shotgun (WGS) entry which is preliminary data.</text>
</comment>
<protein>
    <submittedName>
        <fullName evidence="4">Protein-glutamine gamma-glutamyltransferase</fullName>
        <ecNumber evidence="4">2.3.2.13</ecNumber>
    </submittedName>
</protein>
<keyword evidence="2" id="KW-0749">Sporulation</keyword>
<evidence type="ECO:0000256" key="3">
    <source>
        <dbReference type="ARBA" id="ARBA00023315"/>
    </source>
</evidence>